<protein>
    <submittedName>
        <fullName evidence="1">Uncharacterized protein</fullName>
    </submittedName>
</protein>
<comment type="caution">
    <text evidence="1">The sequence shown here is derived from an EMBL/GenBank/DDBJ whole genome shotgun (WGS) entry which is preliminary data.</text>
</comment>
<gene>
    <name evidence="1" type="ORF">TNCT_528961</name>
</gene>
<name>A0A8X6H922_TRICU</name>
<organism evidence="1 2">
    <name type="scientific">Trichonephila clavata</name>
    <name type="common">Joro spider</name>
    <name type="synonym">Nephila clavata</name>
    <dbReference type="NCBI Taxonomy" id="2740835"/>
    <lineage>
        <taxon>Eukaryota</taxon>
        <taxon>Metazoa</taxon>
        <taxon>Ecdysozoa</taxon>
        <taxon>Arthropoda</taxon>
        <taxon>Chelicerata</taxon>
        <taxon>Arachnida</taxon>
        <taxon>Araneae</taxon>
        <taxon>Araneomorphae</taxon>
        <taxon>Entelegynae</taxon>
        <taxon>Araneoidea</taxon>
        <taxon>Nephilidae</taxon>
        <taxon>Trichonephila</taxon>
    </lineage>
</organism>
<proteinExistence type="predicted"/>
<sequence length="118" mass="13415">MDAVFEIRKIFADYPFLLELGKQLRAVKGKDKIEMFSIGMSSKTRSIWLIHPLYQLLNISYKFPSKTLPTLHHAPEPARTPNGSRQARPIGNLAFLPSEDFISFPAIFNLPDTSPTLR</sequence>
<accession>A0A8X6H922</accession>
<evidence type="ECO:0000313" key="1">
    <source>
        <dbReference type="EMBL" id="GFR19063.1"/>
    </source>
</evidence>
<keyword evidence="2" id="KW-1185">Reference proteome</keyword>
<dbReference type="AlphaFoldDB" id="A0A8X6H922"/>
<dbReference type="Proteomes" id="UP000887116">
    <property type="component" value="Unassembled WGS sequence"/>
</dbReference>
<evidence type="ECO:0000313" key="2">
    <source>
        <dbReference type="Proteomes" id="UP000887116"/>
    </source>
</evidence>
<reference evidence="1" key="1">
    <citation type="submission" date="2020-07" db="EMBL/GenBank/DDBJ databases">
        <title>Multicomponent nature underlies the extraordinary mechanical properties of spider dragline silk.</title>
        <authorList>
            <person name="Kono N."/>
            <person name="Nakamura H."/>
            <person name="Mori M."/>
            <person name="Yoshida Y."/>
            <person name="Ohtoshi R."/>
            <person name="Malay A.D."/>
            <person name="Moran D.A.P."/>
            <person name="Tomita M."/>
            <person name="Numata K."/>
            <person name="Arakawa K."/>
        </authorList>
    </citation>
    <scope>NUCLEOTIDE SEQUENCE</scope>
</reference>
<dbReference type="EMBL" id="BMAO01037628">
    <property type="protein sequence ID" value="GFR19063.1"/>
    <property type="molecule type" value="Genomic_DNA"/>
</dbReference>